<feature type="compositionally biased region" description="Basic and acidic residues" evidence="1">
    <location>
        <begin position="72"/>
        <end position="86"/>
    </location>
</feature>
<proteinExistence type="predicted"/>
<sequence length="110" mass="12215">MSCLMSCSSSARKNHHHYSFTTDDSTATLVAPTRDVTRPLPRQEAQSYGGDLQRYNYSSERERGPPSAAGRHPQDLLHDGPTKQRGEPPIYSHHADPFIESTESPIHSGI</sequence>
<dbReference type="AlphaFoldDB" id="A0AAV2D7U9"/>
<protein>
    <submittedName>
        <fullName evidence="2">Uncharacterized protein</fullName>
    </submittedName>
</protein>
<evidence type="ECO:0000256" key="1">
    <source>
        <dbReference type="SAM" id="MobiDB-lite"/>
    </source>
</evidence>
<feature type="compositionally biased region" description="Polar residues" evidence="1">
    <location>
        <begin position="101"/>
        <end position="110"/>
    </location>
</feature>
<evidence type="ECO:0000313" key="3">
    <source>
        <dbReference type="Proteomes" id="UP001497516"/>
    </source>
</evidence>
<dbReference type="Proteomes" id="UP001497516">
    <property type="component" value="Chromosome 2"/>
</dbReference>
<dbReference type="EMBL" id="OZ034815">
    <property type="protein sequence ID" value="CAL1369591.1"/>
    <property type="molecule type" value="Genomic_DNA"/>
</dbReference>
<feature type="compositionally biased region" description="Polar residues" evidence="1">
    <location>
        <begin position="1"/>
        <end position="11"/>
    </location>
</feature>
<reference evidence="2 3" key="1">
    <citation type="submission" date="2024-04" db="EMBL/GenBank/DDBJ databases">
        <authorList>
            <person name="Fracassetti M."/>
        </authorList>
    </citation>
    <scope>NUCLEOTIDE SEQUENCE [LARGE SCALE GENOMIC DNA]</scope>
</reference>
<name>A0AAV2D7U9_9ROSI</name>
<gene>
    <name evidence="2" type="ORF">LTRI10_LOCUS12123</name>
</gene>
<accession>A0AAV2D7U9</accession>
<feature type="region of interest" description="Disordered" evidence="1">
    <location>
        <begin position="1"/>
        <end position="110"/>
    </location>
</feature>
<feature type="compositionally biased region" description="Polar residues" evidence="1">
    <location>
        <begin position="19"/>
        <end position="28"/>
    </location>
</feature>
<keyword evidence="3" id="KW-1185">Reference proteome</keyword>
<evidence type="ECO:0000313" key="2">
    <source>
        <dbReference type="EMBL" id="CAL1369591.1"/>
    </source>
</evidence>
<organism evidence="2 3">
    <name type="scientific">Linum trigynum</name>
    <dbReference type="NCBI Taxonomy" id="586398"/>
    <lineage>
        <taxon>Eukaryota</taxon>
        <taxon>Viridiplantae</taxon>
        <taxon>Streptophyta</taxon>
        <taxon>Embryophyta</taxon>
        <taxon>Tracheophyta</taxon>
        <taxon>Spermatophyta</taxon>
        <taxon>Magnoliopsida</taxon>
        <taxon>eudicotyledons</taxon>
        <taxon>Gunneridae</taxon>
        <taxon>Pentapetalae</taxon>
        <taxon>rosids</taxon>
        <taxon>fabids</taxon>
        <taxon>Malpighiales</taxon>
        <taxon>Linaceae</taxon>
        <taxon>Linum</taxon>
    </lineage>
</organism>